<dbReference type="SUPFAM" id="SSF54928">
    <property type="entry name" value="RNA-binding domain, RBD"/>
    <property type="match status" value="1"/>
</dbReference>
<dbReference type="InterPro" id="IPR035979">
    <property type="entry name" value="RBD_domain_sf"/>
</dbReference>
<organism evidence="3 4">
    <name type="scientific">Pseudoneurospora amorphoporcata</name>
    <dbReference type="NCBI Taxonomy" id="241081"/>
    <lineage>
        <taxon>Eukaryota</taxon>
        <taxon>Fungi</taxon>
        <taxon>Dikarya</taxon>
        <taxon>Ascomycota</taxon>
        <taxon>Pezizomycotina</taxon>
        <taxon>Sordariomycetes</taxon>
        <taxon>Sordariomycetidae</taxon>
        <taxon>Sordariales</taxon>
        <taxon>Sordariaceae</taxon>
        <taxon>Pseudoneurospora</taxon>
    </lineage>
</organism>
<feature type="region of interest" description="Disordered" evidence="1">
    <location>
        <begin position="1"/>
        <end position="22"/>
    </location>
</feature>
<keyword evidence="4" id="KW-1185">Reference proteome</keyword>
<accession>A0AAN6NSY7</accession>
<feature type="domain" description="RRM" evidence="2">
    <location>
        <begin position="95"/>
        <end position="119"/>
    </location>
</feature>
<name>A0AAN6NSY7_9PEZI</name>
<gene>
    <name evidence="3" type="ORF">QBC32DRAFT_315734</name>
</gene>
<comment type="caution">
    <text evidence="3">The sequence shown here is derived from an EMBL/GenBank/DDBJ whole genome shotgun (WGS) entry which is preliminary data.</text>
</comment>
<reference evidence="3" key="1">
    <citation type="journal article" date="2023" name="Mol. Phylogenet. Evol.">
        <title>Genome-scale phylogeny and comparative genomics of the fungal order Sordariales.</title>
        <authorList>
            <person name="Hensen N."/>
            <person name="Bonometti L."/>
            <person name="Westerberg I."/>
            <person name="Brannstrom I.O."/>
            <person name="Guillou S."/>
            <person name="Cros-Aarteil S."/>
            <person name="Calhoun S."/>
            <person name="Haridas S."/>
            <person name="Kuo A."/>
            <person name="Mondo S."/>
            <person name="Pangilinan J."/>
            <person name="Riley R."/>
            <person name="LaButti K."/>
            <person name="Andreopoulos B."/>
            <person name="Lipzen A."/>
            <person name="Chen C."/>
            <person name="Yan M."/>
            <person name="Daum C."/>
            <person name="Ng V."/>
            <person name="Clum A."/>
            <person name="Steindorff A."/>
            <person name="Ohm R.A."/>
            <person name="Martin F."/>
            <person name="Silar P."/>
            <person name="Natvig D.O."/>
            <person name="Lalanne C."/>
            <person name="Gautier V."/>
            <person name="Ament-Velasquez S.L."/>
            <person name="Kruys A."/>
            <person name="Hutchinson M.I."/>
            <person name="Powell A.J."/>
            <person name="Barry K."/>
            <person name="Miller A.N."/>
            <person name="Grigoriev I.V."/>
            <person name="Debuchy R."/>
            <person name="Gladieux P."/>
            <person name="Hiltunen Thoren M."/>
            <person name="Johannesson H."/>
        </authorList>
    </citation>
    <scope>NUCLEOTIDE SEQUENCE</scope>
    <source>
        <strain evidence="3">CBS 626.80</strain>
    </source>
</reference>
<feature type="compositionally biased region" description="Basic and acidic residues" evidence="1">
    <location>
        <begin position="1"/>
        <end position="18"/>
    </location>
</feature>
<dbReference type="InterPro" id="IPR000504">
    <property type="entry name" value="RRM_dom"/>
</dbReference>
<reference evidence="3" key="2">
    <citation type="submission" date="2023-06" db="EMBL/GenBank/DDBJ databases">
        <authorList>
            <consortium name="Lawrence Berkeley National Laboratory"/>
            <person name="Mondo S.J."/>
            <person name="Hensen N."/>
            <person name="Bonometti L."/>
            <person name="Westerberg I."/>
            <person name="Brannstrom I.O."/>
            <person name="Guillou S."/>
            <person name="Cros-Aarteil S."/>
            <person name="Calhoun S."/>
            <person name="Haridas S."/>
            <person name="Kuo A."/>
            <person name="Pangilinan J."/>
            <person name="Riley R."/>
            <person name="Labutti K."/>
            <person name="Andreopoulos B."/>
            <person name="Lipzen A."/>
            <person name="Chen C."/>
            <person name="Yanf M."/>
            <person name="Daum C."/>
            <person name="Ng V."/>
            <person name="Clum A."/>
            <person name="Steindorff A."/>
            <person name="Ohm R."/>
            <person name="Martin F."/>
            <person name="Silar P."/>
            <person name="Natvig D."/>
            <person name="Lalanne C."/>
            <person name="Gautier V."/>
            <person name="Ament-Velasquez S.L."/>
            <person name="Kruys A."/>
            <person name="Hutchinson M.I."/>
            <person name="Powell A.J."/>
            <person name="Barry K."/>
            <person name="Miller A.N."/>
            <person name="Grigoriev I.V."/>
            <person name="Debuchy R."/>
            <person name="Gladieux P."/>
            <person name="Thoren M.H."/>
            <person name="Johannesson H."/>
        </authorList>
    </citation>
    <scope>NUCLEOTIDE SEQUENCE</scope>
    <source>
        <strain evidence="3">CBS 626.80</strain>
    </source>
</reference>
<sequence length="228" mass="25562">MEEQEKHEREEAEKYEREHKRRFQDGTAMTKVLSSDLRRKHAIKHWIAKIVAGWSRSTLPVAASPREQHQLGANASARAGAAESFSLGLVACLWRCFAFVRYANNADAENAISNMDGTTRSITGHGHGHTHSHCPWSAKLAVLDLEMRRTTDDCDVDAENAIVNMDGQEDEKFFKTNGGSSPHITITMTTDGQTSSWIGDDQRIPRVVWRQRVSGTRHAKPATELQLQ</sequence>
<dbReference type="EMBL" id="MU859173">
    <property type="protein sequence ID" value="KAK3950549.1"/>
    <property type="molecule type" value="Genomic_DNA"/>
</dbReference>
<dbReference type="AlphaFoldDB" id="A0AAN6NSY7"/>
<evidence type="ECO:0000256" key="1">
    <source>
        <dbReference type="SAM" id="MobiDB-lite"/>
    </source>
</evidence>
<dbReference type="Pfam" id="PF00076">
    <property type="entry name" value="RRM_1"/>
    <property type="match status" value="1"/>
</dbReference>
<dbReference type="GO" id="GO:0003723">
    <property type="term" value="F:RNA binding"/>
    <property type="evidence" value="ECO:0007669"/>
    <property type="project" value="InterPro"/>
</dbReference>
<evidence type="ECO:0000313" key="3">
    <source>
        <dbReference type="EMBL" id="KAK3950549.1"/>
    </source>
</evidence>
<proteinExistence type="predicted"/>
<evidence type="ECO:0000313" key="4">
    <source>
        <dbReference type="Proteomes" id="UP001303222"/>
    </source>
</evidence>
<dbReference type="Proteomes" id="UP001303222">
    <property type="component" value="Unassembled WGS sequence"/>
</dbReference>
<protein>
    <recommendedName>
        <fullName evidence="2">RRM domain-containing protein</fullName>
    </recommendedName>
</protein>
<evidence type="ECO:0000259" key="2">
    <source>
        <dbReference type="Pfam" id="PF00076"/>
    </source>
</evidence>